<accession>A0A1E2SMV4</accession>
<dbReference type="Proteomes" id="UP000094426">
    <property type="component" value="Unassembled WGS sequence"/>
</dbReference>
<dbReference type="InterPro" id="IPR025241">
    <property type="entry name" value="DUF4190"/>
</dbReference>
<dbReference type="RefSeq" id="WP_041767082.1">
    <property type="nucleotide sequence ID" value="NZ_LNZG01000003.1"/>
</dbReference>
<reference evidence="4" key="1">
    <citation type="submission" date="2015-11" db="EMBL/GenBank/DDBJ databases">
        <authorList>
            <person name="Wang J."/>
            <person name="Wang L."/>
            <person name="Wang F."/>
            <person name="Cao G."/>
        </authorList>
    </citation>
    <scope>NUCLEOTIDE SEQUENCE [LARGE SCALE GENOMIC DNA]</scope>
    <source>
        <strain evidence="4">gdw1</strain>
    </source>
</reference>
<dbReference type="OrthoDB" id="4374883at2"/>
<evidence type="ECO:0000259" key="2">
    <source>
        <dbReference type="Pfam" id="PF13828"/>
    </source>
</evidence>
<gene>
    <name evidence="3" type="ORF">ATY41_07080</name>
</gene>
<dbReference type="Pfam" id="PF13828">
    <property type="entry name" value="DUF4190"/>
    <property type="match status" value="1"/>
</dbReference>
<sequence length="73" mass="7434">MIALIGAFVFPIAGVVCGHIAIGQIKRTGEGGRGLAIAGLVIGYAAIAFYTLLIIMTIIAAGIAASMDYTTSY</sequence>
<keyword evidence="1" id="KW-0472">Membrane</keyword>
<dbReference type="AlphaFoldDB" id="A0A1E2SMV4"/>
<name>A0A1E2SMV4_LEIXY</name>
<evidence type="ECO:0000313" key="3">
    <source>
        <dbReference type="EMBL" id="ODA90988.1"/>
    </source>
</evidence>
<keyword evidence="1" id="KW-1133">Transmembrane helix</keyword>
<protein>
    <recommendedName>
        <fullName evidence="2">DUF4190 domain-containing protein</fullName>
    </recommendedName>
</protein>
<feature type="transmembrane region" description="Helical" evidence="1">
    <location>
        <begin position="34"/>
        <end position="65"/>
    </location>
</feature>
<proteinExistence type="predicted"/>
<organism evidence="3 4">
    <name type="scientific">Leifsonia xyli subsp. xyli</name>
    <dbReference type="NCBI Taxonomy" id="59736"/>
    <lineage>
        <taxon>Bacteria</taxon>
        <taxon>Bacillati</taxon>
        <taxon>Actinomycetota</taxon>
        <taxon>Actinomycetes</taxon>
        <taxon>Micrococcales</taxon>
        <taxon>Microbacteriaceae</taxon>
        <taxon>Leifsonia</taxon>
    </lineage>
</organism>
<dbReference type="EMBL" id="LNZG01000003">
    <property type="protein sequence ID" value="ODA90988.1"/>
    <property type="molecule type" value="Genomic_DNA"/>
</dbReference>
<evidence type="ECO:0000313" key="4">
    <source>
        <dbReference type="Proteomes" id="UP000094426"/>
    </source>
</evidence>
<feature type="domain" description="DUF4190" evidence="2">
    <location>
        <begin position="6"/>
        <end position="53"/>
    </location>
</feature>
<keyword evidence="1" id="KW-0812">Transmembrane</keyword>
<comment type="caution">
    <text evidence="3">The sequence shown here is derived from an EMBL/GenBank/DDBJ whole genome shotgun (WGS) entry which is preliminary data.</text>
</comment>
<evidence type="ECO:0000256" key="1">
    <source>
        <dbReference type="SAM" id="Phobius"/>
    </source>
</evidence>